<keyword evidence="1" id="KW-1133">Transmembrane helix</keyword>
<name>A0A5C7FHD7_9BACT</name>
<comment type="caution">
    <text evidence="2">The sequence shown here is derived from an EMBL/GenBank/DDBJ whole genome shotgun (WGS) entry which is preliminary data.</text>
</comment>
<dbReference type="EMBL" id="VOXD01000016">
    <property type="protein sequence ID" value="TXF89187.1"/>
    <property type="molecule type" value="Genomic_DNA"/>
</dbReference>
<dbReference type="RefSeq" id="WP_147930949.1">
    <property type="nucleotide sequence ID" value="NZ_VOXD01000016.1"/>
</dbReference>
<dbReference type="AlphaFoldDB" id="A0A5C7FHD7"/>
<accession>A0A5C7FHD7</accession>
<proteinExistence type="predicted"/>
<evidence type="ECO:0000313" key="3">
    <source>
        <dbReference type="Proteomes" id="UP000321907"/>
    </source>
</evidence>
<dbReference type="OrthoDB" id="9888986at2"/>
<keyword evidence="1" id="KW-0812">Transmembrane</keyword>
<gene>
    <name evidence="2" type="ORF">FUA23_11795</name>
</gene>
<organism evidence="2 3">
    <name type="scientific">Neolewinella aurantiaca</name>
    <dbReference type="NCBI Taxonomy" id="2602767"/>
    <lineage>
        <taxon>Bacteria</taxon>
        <taxon>Pseudomonadati</taxon>
        <taxon>Bacteroidota</taxon>
        <taxon>Saprospiria</taxon>
        <taxon>Saprospirales</taxon>
        <taxon>Lewinellaceae</taxon>
        <taxon>Neolewinella</taxon>
    </lineage>
</organism>
<protein>
    <submittedName>
        <fullName evidence="2">Uncharacterized protein</fullName>
    </submittedName>
</protein>
<reference evidence="2 3" key="1">
    <citation type="submission" date="2019-08" db="EMBL/GenBank/DDBJ databases">
        <title>Lewinella sp. strain SSH13 Genome sequencing and assembly.</title>
        <authorList>
            <person name="Kim I."/>
        </authorList>
    </citation>
    <scope>NUCLEOTIDE SEQUENCE [LARGE SCALE GENOMIC DNA]</scope>
    <source>
        <strain evidence="2 3">SSH13</strain>
    </source>
</reference>
<keyword evidence="1" id="KW-0472">Membrane</keyword>
<dbReference type="Proteomes" id="UP000321907">
    <property type="component" value="Unassembled WGS sequence"/>
</dbReference>
<feature type="transmembrane region" description="Helical" evidence="1">
    <location>
        <begin position="56"/>
        <end position="75"/>
    </location>
</feature>
<evidence type="ECO:0000256" key="1">
    <source>
        <dbReference type="SAM" id="Phobius"/>
    </source>
</evidence>
<evidence type="ECO:0000313" key="2">
    <source>
        <dbReference type="EMBL" id="TXF89187.1"/>
    </source>
</evidence>
<sequence length="80" mass="8925">MPPAVLLGIYVAGKIEALGSLPVDDPMLFLRTVFMILPAAAGGVYFFRQFRAKNDLCLREGVFILGMIQFLTYLLPSFLR</sequence>
<keyword evidence="3" id="KW-1185">Reference proteome</keyword>
<feature type="transmembrane region" description="Helical" evidence="1">
    <location>
        <begin position="27"/>
        <end position="47"/>
    </location>
</feature>